<comment type="caution">
    <text evidence="2">The sequence shown here is derived from an EMBL/GenBank/DDBJ whole genome shotgun (WGS) entry which is preliminary data.</text>
</comment>
<feature type="compositionally biased region" description="Low complexity" evidence="1">
    <location>
        <begin position="74"/>
        <end position="93"/>
    </location>
</feature>
<reference evidence="2 3" key="1">
    <citation type="submission" date="2019-05" db="EMBL/GenBank/DDBJ databases">
        <title>Another draft genome of Portunus trituberculatus and its Hox gene families provides insights of decapod evolution.</title>
        <authorList>
            <person name="Jeong J.-H."/>
            <person name="Song I."/>
            <person name="Kim S."/>
            <person name="Choi T."/>
            <person name="Kim D."/>
            <person name="Ryu S."/>
            <person name="Kim W."/>
        </authorList>
    </citation>
    <scope>NUCLEOTIDE SEQUENCE [LARGE SCALE GENOMIC DNA]</scope>
    <source>
        <tissue evidence="2">Muscle</tissue>
    </source>
</reference>
<feature type="compositionally biased region" description="Low complexity" evidence="1">
    <location>
        <begin position="1"/>
        <end position="36"/>
    </location>
</feature>
<accession>A0A5B7H3D4</accession>
<proteinExistence type="predicted"/>
<feature type="region of interest" description="Disordered" evidence="1">
    <location>
        <begin position="1"/>
        <end position="114"/>
    </location>
</feature>
<evidence type="ECO:0000313" key="2">
    <source>
        <dbReference type="EMBL" id="MPC64195.1"/>
    </source>
</evidence>
<name>A0A5B7H3D4_PORTR</name>
<evidence type="ECO:0000313" key="3">
    <source>
        <dbReference type="Proteomes" id="UP000324222"/>
    </source>
</evidence>
<feature type="compositionally biased region" description="Basic and acidic residues" evidence="1">
    <location>
        <begin position="37"/>
        <end position="49"/>
    </location>
</feature>
<dbReference type="EMBL" id="VSRR010021758">
    <property type="protein sequence ID" value="MPC64195.1"/>
    <property type="molecule type" value="Genomic_DNA"/>
</dbReference>
<dbReference type="Proteomes" id="UP000324222">
    <property type="component" value="Unassembled WGS sequence"/>
</dbReference>
<evidence type="ECO:0000256" key="1">
    <source>
        <dbReference type="SAM" id="MobiDB-lite"/>
    </source>
</evidence>
<organism evidence="2 3">
    <name type="scientific">Portunus trituberculatus</name>
    <name type="common">Swimming crab</name>
    <name type="synonym">Neptunus trituberculatus</name>
    <dbReference type="NCBI Taxonomy" id="210409"/>
    <lineage>
        <taxon>Eukaryota</taxon>
        <taxon>Metazoa</taxon>
        <taxon>Ecdysozoa</taxon>
        <taxon>Arthropoda</taxon>
        <taxon>Crustacea</taxon>
        <taxon>Multicrustacea</taxon>
        <taxon>Malacostraca</taxon>
        <taxon>Eumalacostraca</taxon>
        <taxon>Eucarida</taxon>
        <taxon>Decapoda</taxon>
        <taxon>Pleocyemata</taxon>
        <taxon>Brachyura</taxon>
        <taxon>Eubrachyura</taxon>
        <taxon>Portunoidea</taxon>
        <taxon>Portunidae</taxon>
        <taxon>Portuninae</taxon>
        <taxon>Portunus</taxon>
    </lineage>
</organism>
<keyword evidence="3" id="KW-1185">Reference proteome</keyword>
<dbReference type="AlphaFoldDB" id="A0A5B7H3D4"/>
<sequence>MANTTTSITNIKTTAAPRKASSLPSSPSFKSPSTTKETPKPFKTSEGKIDLVNPTAARRGVLPQVTPVLPPTATPITPTASTPVTTSAPYSAPQTTQKGTVPAGPPPISYPLTLTPSTPRIYFTPFPEL</sequence>
<gene>
    <name evidence="2" type="ORF">E2C01_058306</name>
</gene>
<protein>
    <submittedName>
        <fullName evidence="2">Uncharacterized protein</fullName>
    </submittedName>
</protein>